<proteinExistence type="predicted"/>
<accession>A0A2R5ENI8</accession>
<organism evidence="2 3">
    <name type="scientific">Paenibacillus agaridevorans</name>
    <dbReference type="NCBI Taxonomy" id="171404"/>
    <lineage>
        <taxon>Bacteria</taxon>
        <taxon>Bacillati</taxon>
        <taxon>Bacillota</taxon>
        <taxon>Bacilli</taxon>
        <taxon>Bacillales</taxon>
        <taxon>Paenibacillaceae</taxon>
        <taxon>Paenibacillus</taxon>
    </lineage>
</organism>
<gene>
    <name evidence="2" type="ORF">PAT3040_02231</name>
</gene>
<dbReference type="AlphaFoldDB" id="A0A2R5ENI8"/>
<name>A0A2R5ENI8_9BACL</name>
<feature type="non-terminal residue" evidence="2">
    <location>
        <position position="1"/>
    </location>
</feature>
<comment type="caution">
    <text evidence="2">The sequence shown here is derived from an EMBL/GenBank/DDBJ whole genome shotgun (WGS) entry which is preliminary data.</text>
</comment>
<protein>
    <submittedName>
        <fullName evidence="2">Putative glycosyl transferase</fullName>
    </submittedName>
</protein>
<evidence type="ECO:0000259" key="1">
    <source>
        <dbReference type="Pfam" id="PF00534"/>
    </source>
</evidence>
<dbReference type="PANTHER" id="PTHR12526:SF627">
    <property type="entry name" value="D-RHAMNOSYLTRANSFERASE WBPZ"/>
    <property type="match status" value="1"/>
</dbReference>
<evidence type="ECO:0000313" key="2">
    <source>
        <dbReference type="EMBL" id="GBG07675.1"/>
    </source>
</evidence>
<dbReference type="Proteomes" id="UP000245202">
    <property type="component" value="Unassembled WGS sequence"/>
</dbReference>
<feature type="domain" description="Glycosyl transferase family 1" evidence="1">
    <location>
        <begin position="138"/>
        <end position="297"/>
    </location>
</feature>
<dbReference type="PANTHER" id="PTHR12526">
    <property type="entry name" value="GLYCOSYLTRANSFERASE"/>
    <property type="match status" value="1"/>
</dbReference>
<keyword evidence="2" id="KW-0808">Transferase</keyword>
<sequence>AAFVRGAAKVAANVRARRLRPAEGPGYIQMQYDSRWFAAVHRGLEQEYDLAVSYAWPHDYVATRVRARNKVAWIHTDFSQLDMDRDMDEAVWSRFDDIVSISEACTESFLLSYPRLREKIKLIENITSPDFIREMAERQSVSNELRSDGFAIVSVGRLSYVKGFDMAIRALKLLHERGFTDISWRVVGYGGSEPELRELINECGLEGSFELLGKQLNPYPFMKACDLYVQPSRYEGKAVTVTEAQILHKPVLITNYPTASSQVVDGKTGWICECNAEGLADAIAELYADQEKRAALARCLEQQDYRNREELEKLYEMII</sequence>
<dbReference type="CDD" id="cd03811">
    <property type="entry name" value="GT4_GT28_WabH-like"/>
    <property type="match status" value="1"/>
</dbReference>
<evidence type="ECO:0000313" key="3">
    <source>
        <dbReference type="Proteomes" id="UP000245202"/>
    </source>
</evidence>
<dbReference type="Pfam" id="PF00534">
    <property type="entry name" value="Glycos_transf_1"/>
    <property type="match status" value="1"/>
</dbReference>
<reference evidence="2 3" key="1">
    <citation type="submission" date="2017-08" db="EMBL/GenBank/DDBJ databases">
        <title>Substantial Increase in Enzyme Production by Combined Drug-Resistance Mutations in Paenibacillus agaridevorans.</title>
        <authorList>
            <person name="Tanaka Y."/>
            <person name="Funane K."/>
            <person name="Hosaka T."/>
            <person name="Shiwa Y."/>
            <person name="Fujita N."/>
            <person name="Miyazaki T."/>
            <person name="Yoshikawa H."/>
            <person name="Murakami K."/>
            <person name="Kasahara K."/>
            <person name="Inaoka T."/>
            <person name="Hiraga Y."/>
            <person name="Ochi K."/>
        </authorList>
    </citation>
    <scope>NUCLEOTIDE SEQUENCE [LARGE SCALE GENOMIC DNA]</scope>
    <source>
        <strain evidence="2 3">T-3040</strain>
    </source>
</reference>
<keyword evidence="3" id="KW-1185">Reference proteome</keyword>
<dbReference type="Gene3D" id="3.40.50.2000">
    <property type="entry name" value="Glycogen Phosphorylase B"/>
    <property type="match status" value="2"/>
</dbReference>
<dbReference type="SUPFAM" id="SSF53756">
    <property type="entry name" value="UDP-Glycosyltransferase/glycogen phosphorylase"/>
    <property type="match status" value="1"/>
</dbReference>
<dbReference type="RefSeq" id="WP_108992708.1">
    <property type="nucleotide sequence ID" value="NZ_BDQX01000099.1"/>
</dbReference>
<dbReference type="EMBL" id="BDQX01000099">
    <property type="protein sequence ID" value="GBG07675.1"/>
    <property type="molecule type" value="Genomic_DNA"/>
</dbReference>
<dbReference type="InterPro" id="IPR001296">
    <property type="entry name" value="Glyco_trans_1"/>
</dbReference>
<dbReference type="GO" id="GO:0016757">
    <property type="term" value="F:glycosyltransferase activity"/>
    <property type="evidence" value="ECO:0007669"/>
    <property type="project" value="InterPro"/>
</dbReference>